<accession>A0ABS6URM2</accession>
<gene>
    <name evidence="1" type="ORF">I4I81_11655</name>
</gene>
<dbReference type="Proteomes" id="UP000694287">
    <property type="component" value="Unassembled WGS sequence"/>
</dbReference>
<dbReference type="EMBL" id="JADQDK010000001">
    <property type="protein sequence ID" value="MBW0134911.1"/>
    <property type="molecule type" value="Genomic_DNA"/>
</dbReference>
<reference evidence="1 2" key="1">
    <citation type="submission" date="2020-11" db="EMBL/GenBank/DDBJ databases">
        <title>Pseudonocardia abyssalis sp. nov. and Pseudonocardia oceani sp. nov., description and phylogenomic analysis of two novel actinomycetes isolated from the deep Southern Ocean.</title>
        <authorList>
            <person name="Parra J."/>
        </authorList>
    </citation>
    <scope>NUCLEOTIDE SEQUENCE [LARGE SCALE GENOMIC DNA]</scope>
    <source>
        <strain evidence="1 2">KRD-168</strain>
    </source>
</reference>
<protein>
    <recommendedName>
        <fullName evidence="3">Glycosyltransferase</fullName>
    </recommendedName>
</protein>
<proteinExistence type="predicted"/>
<sequence>MCTPDPDLTIVYRSSAAENSKPRPRYYDKTLALASVLRAAEALPARPRFVFLNDGEVPADRVRIMGGVGEVRRVDDGGNRATFRRAIAREAGRPGSRSGLVWFAEDDYLYRPDSLTTFVQAAQRFPDADYFSLYGSDALDTSVAGRRPVRRSAPGAAFDPDARNCGSATWYRAYATTSTFGVRRGALREDAALLRVMPFTGGAWDTATCLALQGYRPFGPAEVLPTCEASLVRGVARGTVRVLANLRSRRRPARRRIQLGADPELIWHMEVLTGATRTRPSARTDAIDWDEVAGEVADWATVRSMPVPQLHRRCAGA</sequence>
<evidence type="ECO:0000313" key="2">
    <source>
        <dbReference type="Proteomes" id="UP000694287"/>
    </source>
</evidence>
<comment type="caution">
    <text evidence="1">The sequence shown here is derived from an EMBL/GenBank/DDBJ whole genome shotgun (WGS) entry which is preliminary data.</text>
</comment>
<name>A0ABS6URM2_9PSEU</name>
<dbReference type="RefSeq" id="WP_218600856.1">
    <property type="nucleotide sequence ID" value="NZ_JADQDJ010000004.1"/>
</dbReference>
<evidence type="ECO:0000313" key="1">
    <source>
        <dbReference type="EMBL" id="MBW0134911.1"/>
    </source>
</evidence>
<keyword evidence="2" id="KW-1185">Reference proteome</keyword>
<evidence type="ECO:0008006" key="3">
    <source>
        <dbReference type="Google" id="ProtNLM"/>
    </source>
</evidence>
<organism evidence="1 2">
    <name type="scientific">Pseudonocardia abyssalis</name>
    <dbReference type="NCBI Taxonomy" id="2792008"/>
    <lineage>
        <taxon>Bacteria</taxon>
        <taxon>Bacillati</taxon>
        <taxon>Actinomycetota</taxon>
        <taxon>Actinomycetes</taxon>
        <taxon>Pseudonocardiales</taxon>
        <taxon>Pseudonocardiaceae</taxon>
        <taxon>Pseudonocardia</taxon>
    </lineage>
</organism>